<protein>
    <submittedName>
        <fullName evidence="1">Uncharacterized protein</fullName>
    </submittedName>
</protein>
<organism evidence="1 2">
    <name type="scientific">Septoria linicola</name>
    <dbReference type="NCBI Taxonomy" id="215465"/>
    <lineage>
        <taxon>Eukaryota</taxon>
        <taxon>Fungi</taxon>
        <taxon>Dikarya</taxon>
        <taxon>Ascomycota</taxon>
        <taxon>Pezizomycotina</taxon>
        <taxon>Dothideomycetes</taxon>
        <taxon>Dothideomycetidae</taxon>
        <taxon>Mycosphaerellales</taxon>
        <taxon>Mycosphaerellaceae</taxon>
        <taxon>Septoria</taxon>
    </lineage>
</organism>
<keyword evidence="2" id="KW-1185">Reference proteome</keyword>
<evidence type="ECO:0000313" key="1">
    <source>
        <dbReference type="EMBL" id="USW49597.1"/>
    </source>
</evidence>
<evidence type="ECO:0000313" key="2">
    <source>
        <dbReference type="Proteomes" id="UP001056384"/>
    </source>
</evidence>
<proteinExistence type="predicted"/>
<dbReference type="Proteomes" id="UP001056384">
    <property type="component" value="Chromosome 2"/>
</dbReference>
<reference evidence="1" key="1">
    <citation type="submission" date="2022-06" db="EMBL/GenBank/DDBJ databases">
        <title>Complete genome sequences of two strains of the flax pathogen Septoria linicola.</title>
        <authorList>
            <person name="Lapalu N."/>
            <person name="Simon A."/>
            <person name="Demenou B."/>
            <person name="Paumier D."/>
            <person name="Guillot M.-P."/>
            <person name="Gout L."/>
            <person name="Valade R."/>
        </authorList>
    </citation>
    <scope>NUCLEOTIDE SEQUENCE</scope>
    <source>
        <strain evidence="1">SE15195</strain>
    </source>
</reference>
<gene>
    <name evidence="1" type="ORF">Slin15195_G029160</name>
</gene>
<name>A0A9Q9AHZ7_9PEZI</name>
<sequence length="132" mass="15604">MLLLRQQYRRALAQVCLFKTRFSFAQTISSRSERLREIYKRANNAENRNTLAWSRLQCWKDFHQPEMTEKYLEVQGEMQATLDAVDLSKQVEWPVAHNLSLLVPKYTHQSCFIEQNPLRLEDAVSICDILDQ</sequence>
<accession>A0A9Q9AHZ7</accession>
<dbReference type="EMBL" id="CP099419">
    <property type="protein sequence ID" value="USW49597.1"/>
    <property type="molecule type" value="Genomic_DNA"/>
</dbReference>
<dbReference type="AlphaFoldDB" id="A0A9Q9AHZ7"/>